<comment type="catalytic activity">
    <reaction evidence="4">
        <text>N(1)-(5-phospho-beta-D-ribosyl)glycinamide + (6R)-10-formyltetrahydrofolate = N(2)-formyl-N(1)-(5-phospho-beta-D-ribosyl)glycinamide + (6S)-5,6,7,8-tetrahydrofolate + H(+)</text>
        <dbReference type="Rhea" id="RHEA:15053"/>
        <dbReference type="ChEBI" id="CHEBI:15378"/>
        <dbReference type="ChEBI" id="CHEBI:57453"/>
        <dbReference type="ChEBI" id="CHEBI:143788"/>
        <dbReference type="ChEBI" id="CHEBI:147286"/>
        <dbReference type="ChEBI" id="CHEBI:195366"/>
        <dbReference type="EC" id="2.1.2.2"/>
    </reaction>
</comment>
<dbReference type="Gene3D" id="3.40.50.170">
    <property type="entry name" value="Formyl transferase, N-terminal domain"/>
    <property type="match status" value="1"/>
</dbReference>
<accession>A0A1T4KKU3</accession>
<dbReference type="EMBL" id="FUWJ01000001">
    <property type="protein sequence ID" value="SJZ43008.1"/>
    <property type="molecule type" value="Genomic_DNA"/>
</dbReference>
<comment type="pathway">
    <text evidence="1 4">Purine metabolism; IMP biosynthesis via de novo pathway; N(2)-formyl-N(1)-(5-phospho-D-ribosyl)glycinamide from N(1)-(5-phospho-D-ribosyl)glycinamide (10-formyl THF route): step 1/1.</text>
</comment>
<keyword evidence="3 4" id="KW-0658">Purine biosynthesis</keyword>
<evidence type="ECO:0000313" key="6">
    <source>
        <dbReference type="EMBL" id="SJZ43008.1"/>
    </source>
</evidence>
<name>A0A1T4KKU3_9HYPH</name>
<evidence type="ECO:0000256" key="3">
    <source>
        <dbReference type="ARBA" id="ARBA00022755"/>
    </source>
</evidence>
<dbReference type="EC" id="2.1.2.2" evidence="4"/>
<dbReference type="InterPro" id="IPR036477">
    <property type="entry name" value="Formyl_transf_N_sf"/>
</dbReference>
<evidence type="ECO:0000313" key="7">
    <source>
        <dbReference type="Proteomes" id="UP000190092"/>
    </source>
</evidence>
<reference evidence="7" key="1">
    <citation type="submission" date="2017-02" db="EMBL/GenBank/DDBJ databases">
        <authorList>
            <person name="Varghese N."/>
            <person name="Submissions S."/>
        </authorList>
    </citation>
    <scope>NUCLEOTIDE SEQUENCE [LARGE SCALE GENOMIC DNA]</scope>
    <source>
        <strain evidence="7">ATCC 27094</strain>
    </source>
</reference>
<dbReference type="GO" id="GO:0004644">
    <property type="term" value="F:phosphoribosylglycinamide formyltransferase activity"/>
    <property type="evidence" value="ECO:0007669"/>
    <property type="project" value="UniProtKB-UniRule"/>
</dbReference>
<dbReference type="Proteomes" id="UP000190092">
    <property type="component" value="Unassembled WGS sequence"/>
</dbReference>
<sequence>MAKLKVGVLISGRGSNMAALIEAAKASDYPAEIVCVLSNVASAPGLQMAAKAGIATEVVSHRDFADRESFDRTVSATLEKHGVEFVVLAGFMRILSAWFPQHWAGRLINIHPSLLPAFKGLHVQRQALDAGVRLSGCTVHLVTGELDGGPIVAQAAVPVLRGDTEEALSARILRQEHRLYPLVVRWFGERRVTVSGGKVEVTGVPPDATLLFSPDP</sequence>
<dbReference type="OrthoDB" id="9806170at2"/>
<feature type="binding site" evidence="4">
    <location>
        <begin position="14"/>
        <end position="16"/>
    </location>
    <ligand>
        <name>N(1)-(5-phospho-beta-D-ribosyl)glycinamide</name>
        <dbReference type="ChEBI" id="CHEBI:143788"/>
    </ligand>
</feature>
<proteinExistence type="inferred from homology"/>
<protein>
    <recommendedName>
        <fullName evidence="4">Phosphoribosylglycinamide formyltransferase</fullName>
        <ecNumber evidence="4">2.1.2.2</ecNumber>
    </recommendedName>
    <alternativeName>
        <fullName evidence="4">5'-phosphoribosylglycinamide transformylase</fullName>
    </alternativeName>
    <alternativeName>
        <fullName evidence="4">GAR transformylase</fullName>
        <shortName evidence="4">GART</shortName>
    </alternativeName>
</protein>
<evidence type="ECO:0000256" key="4">
    <source>
        <dbReference type="HAMAP-Rule" id="MF_01930"/>
    </source>
</evidence>
<dbReference type="STRING" id="225324.SAMN02745126_01019"/>
<feature type="active site" description="Proton donor" evidence="4">
    <location>
        <position position="111"/>
    </location>
</feature>
<organism evidence="6 7">
    <name type="scientific">Enhydrobacter aerosaccus</name>
    <dbReference type="NCBI Taxonomy" id="225324"/>
    <lineage>
        <taxon>Bacteria</taxon>
        <taxon>Pseudomonadati</taxon>
        <taxon>Pseudomonadota</taxon>
        <taxon>Alphaproteobacteria</taxon>
        <taxon>Hyphomicrobiales</taxon>
        <taxon>Enhydrobacter</taxon>
    </lineage>
</organism>
<feature type="binding site" evidence="4">
    <location>
        <position position="109"/>
    </location>
    <ligand>
        <name>(6R)-10-formyltetrahydrofolate</name>
        <dbReference type="ChEBI" id="CHEBI:195366"/>
    </ligand>
</feature>
<comment type="similarity">
    <text evidence="4">Belongs to the GART family.</text>
</comment>
<keyword evidence="2 4" id="KW-0808">Transferase</keyword>
<dbReference type="UniPathway" id="UPA00074">
    <property type="reaction ID" value="UER00126"/>
</dbReference>
<dbReference type="Pfam" id="PF00551">
    <property type="entry name" value="Formyl_trans_N"/>
    <property type="match status" value="1"/>
</dbReference>
<evidence type="ECO:0000256" key="2">
    <source>
        <dbReference type="ARBA" id="ARBA00022679"/>
    </source>
</evidence>
<feature type="binding site" evidence="4">
    <location>
        <begin position="92"/>
        <end position="95"/>
    </location>
    <ligand>
        <name>(6R)-10-formyltetrahydrofolate</name>
        <dbReference type="ChEBI" id="CHEBI:195366"/>
    </ligand>
</feature>
<dbReference type="CDD" id="cd08645">
    <property type="entry name" value="FMT_core_GART"/>
    <property type="match status" value="1"/>
</dbReference>
<dbReference type="RefSeq" id="WP_085932694.1">
    <property type="nucleotide sequence ID" value="NZ_FUWJ01000001.1"/>
</dbReference>
<dbReference type="SUPFAM" id="SSF53328">
    <property type="entry name" value="Formyltransferase"/>
    <property type="match status" value="1"/>
</dbReference>
<dbReference type="GO" id="GO:0005829">
    <property type="term" value="C:cytosol"/>
    <property type="evidence" value="ECO:0007669"/>
    <property type="project" value="TreeGrafter"/>
</dbReference>
<dbReference type="PANTHER" id="PTHR43369">
    <property type="entry name" value="PHOSPHORIBOSYLGLYCINAMIDE FORMYLTRANSFERASE"/>
    <property type="match status" value="1"/>
</dbReference>
<gene>
    <name evidence="4" type="primary">purN</name>
    <name evidence="6" type="ORF">SAMN02745126_01019</name>
</gene>
<dbReference type="InterPro" id="IPR004607">
    <property type="entry name" value="GART"/>
</dbReference>
<comment type="function">
    <text evidence="4">Catalyzes the transfer of a formyl group from 10-formyltetrahydrofolate to 5-phospho-ribosyl-glycinamide (GAR), producing 5-phospho-ribosyl-N-formylglycinamide (FGAR) and tetrahydrofolate.</text>
</comment>
<dbReference type="NCBIfam" id="TIGR00639">
    <property type="entry name" value="PurN"/>
    <property type="match status" value="1"/>
</dbReference>
<evidence type="ECO:0000256" key="1">
    <source>
        <dbReference type="ARBA" id="ARBA00005054"/>
    </source>
</evidence>
<dbReference type="HAMAP" id="MF_01930">
    <property type="entry name" value="PurN"/>
    <property type="match status" value="1"/>
</dbReference>
<dbReference type="InterPro" id="IPR002376">
    <property type="entry name" value="Formyl_transf_N"/>
</dbReference>
<dbReference type="GO" id="GO:0006189">
    <property type="term" value="P:'de novo' IMP biosynthetic process"/>
    <property type="evidence" value="ECO:0007669"/>
    <property type="project" value="UniProtKB-UniRule"/>
</dbReference>
<keyword evidence="7" id="KW-1185">Reference proteome</keyword>
<feature type="binding site" evidence="4">
    <location>
        <position position="67"/>
    </location>
    <ligand>
        <name>(6R)-10-formyltetrahydrofolate</name>
        <dbReference type="ChEBI" id="CHEBI:195366"/>
    </ligand>
</feature>
<feature type="site" description="Raises pKa of active site His" evidence="4">
    <location>
        <position position="147"/>
    </location>
</feature>
<feature type="domain" description="Formyl transferase N-terminal" evidence="5">
    <location>
        <begin position="5"/>
        <end position="184"/>
    </location>
</feature>
<evidence type="ECO:0000259" key="5">
    <source>
        <dbReference type="Pfam" id="PF00551"/>
    </source>
</evidence>
<dbReference type="AlphaFoldDB" id="A0A1T4KKU3"/>
<dbReference type="PANTHER" id="PTHR43369:SF2">
    <property type="entry name" value="PHOSPHORIBOSYLGLYCINAMIDE FORMYLTRANSFERASE"/>
    <property type="match status" value="1"/>
</dbReference>